<evidence type="ECO:0000256" key="1">
    <source>
        <dbReference type="ARBA" id="ARBA00004651"/>
    </source>
</evidence>
<dbReference type="EMBL" id="JBBIAA010000001">
    <property type="protein sequence ID" value="MEJ5943909.1"/>
    <property type="molecule type" value="Genomic_DNA"/>
</dbReference>
<evidence type="ECO:0000256" key="3">
    <source>
        <dbReference type="ARBA" id="ARBA00022692"/>
    </source>
</evidence>
<feature type="transmembrane region" description="Helical" evidence="7">
    <location>
        <begin position="239"/>
        <end position="262"/>
    </location>
</feature>
<keyword evidence="3 7" id="KW-0812">Transmembrane</keyword>
<evidence type="ECO:0000256" key="4">
    <source>
        <dbReference type="ARBA" id="ARBA00022989"/>
    </source>
</evidence>
<feature type="compositionally biased region" description="Basic and acidic residues" evidence="6">
    <location>
        <begin position="15"/>
        <end position="27"/>
    </location>
</feature>
<protein>
    <submittedName>
        <fullName evidence="8">YihY/virulence factor BrkB family protein</fullName>
    </submittedName>
</protein>
<feature type="transmembrane region" description="Helical" evidence="7">
    <location>
        <begin position="54"/>
        <end position="76"/>
    </location>
</feature>
<dbReference type="PANTHER" id="PTHR30213">
    <property type="entry name" value="INNER MEMBRANE PROTEIN YHJD"/>
    <property type="match status" value="1"/>
</dbReference>
<dbReference type="InterPro" id="IPR017039">
    <property type="entry name" value="Virul_fac_BrkB"/>
</dbReference>
<comment type="subcellular location">
    <subcellularLocation>
        <location evidence="1">Cell membrane</location>
        <topology evidence="1">Multi-pass membrane protein</topology>
    </subcellularLocation>
</comment>
<evidence type="ECO:0000313" key="8">
    <source>
        <dbReference type="EMBL" id="MEJ5943909.1"/>
    </source>
</evidence>
<organism evidence="8 9">
    <name type="scientific">Pseudokineococcus basanitobsidens</name>
    <dbReference type="NCBI Taxonomy" id="1926649"/>
    <lineage>
        <taxon>Bacteria</taxon>
        <taxon>Bacillati</taxon>
        <taxon>Actinomycetota</taxon>
        <taxon>Actinomycetes</taxon>
        <taxon>Kineosporiales</taxon>
        <taxon>Kineosporiaceae</taxon>
        <taxon>Pseudokineococcus</taxon>
    </lineage>
</organism>
<feature type="transmembrane region" description="Helical" evidence="7">
    <location>
        <begin position="119"/>
        <end position="142"/>
    </location>
</feature>
<feature type="transmembrane region" description="Helical" evidence="7">
    <location>
        <begin position="163"/>
        <end position="188"/>
    </location>
</feature>
<gene>
    <name evidence="8" type="ORF">WDZ17_01190</name>
</gene>
<keyword evidence="4 7" id="KW-1133">Transmembrane helix</keyword>
<feature type="region of interest" description="Disordered" evidence="6">
    <location>
        <begin position="1"/>
        <end position="28"/>
    </location>
</feature>
<feature type="transmembrane region" description="Helical" evidence="7">
    <location>
        <begin position="274"/>
        <end position="296"/>
    </location>
</feature>
<keyword evidence="9" id="KW-1185">Reference proteome</keyword>
<evidence type="ECO:0000256" key="2">
    <source>
        <dbReference type="ARBA" id="ARBA00022475"/>
    </source>
</evidence>
<dbReference type="PANTHER" id="PTHR30213:SF0">
    <property type="entry name" value="UPF0761 MEMBRANE PROTEIN YIHY"/>
    <property type="match status" value="1"/>
</dbReference>
<evidence type="ECO:0000313" key="9">
    <source>
        <dbReference type="Proteomes" id="UP001387100"/>
    </source>
</evidence>
<reference evidence="8 9" key="1">
    <citation type="journal article" date="2017" name="Int. J. Syst. Evol. Microbiol.">
        <title>Pseudokineococcus basanitobsidens sp. nov., isolated from volcanic rock.</title>
        <authorList>
            <person name="Lee D.W."/>
            <person name="Park M.Y."/>
            <person name="Kim J.J."/>
            <person name="Kim B.S."/>
        </authorList>
    </citation>
    <scope>NUCLEOTIDE SEQUENCE [LARGE SCALE GENOMIC DNA]</scope>
    <source>
        <strain evidence="8 9">DSM 103726</strain>
    </source>
</reference>
<feature type="region of interest" description="Disordered" evidence="6">
    <location>
        <begin position="321"/>
        <end position="370"/>
    </location>
</feature>
<keyword evidence="2" id="KW-1003">Cell membrane</keyword>
<proteinExistence type="predicted"/>
<dbReference type="Pfam" id="PF03631">
    <property type="entry name" value="Virul_fac_BrkB"/>
    <property type="match status" value="1"/>
</dbReference>
<dbReference type="RefSeq" id="WP_339573300.1">
    <property type="nucleotide sequence ID" value="NZ_JBBIAA010000001.1"/>
</dbReference>
<comment type="caution">
    <text evidence="8">The sequence shown here is derived from an EMBL/GenBank/DDBJ whole genome shotgun (WGS) entry which is preliminary data.</text>
</comment>
<evidence type="ECO:0000256" key="6">
    <source>
        <dbReference type="SAM" id="MobiDB-lite"/>
    </source>
</evidence>
<name>A0ABU8RG02_9ACTN</name>
<keyword evidence="5 7" id="KW-0472">Membrane</keyword>
<dbReference type="NCBIfam" id="TIGR00765">
    <property type="entry name" value="yihY_not_rbn"/>
    <property type="match status" value="1"/>
</dbReference>
<evidence type="ECO:0000256" key="7">
    <source>
        <dbReference type="SAM" id="Phobius"/>
    </source>
</evidence>
<accession>A0ABU8RG02</accession>
<sequence>MSDTHAKARTAPPPEDPRKPDSPDDLTKPTVRYVLGRTVREFSEDGCTDLAAALVYRAVLALFPALIALISLLGLVGQSQAVVDGLTQVVSTLSPDETTASGINGAVETFIGGLSTGGAGLGLVLGILGALFTASGYVNGFSRAMNRIYEVEEGRPIWKVRPVMLLVTLVAVLLIALALVILVVSGPVAQAVGDVVGLGGVAVTVWSIAKWPVLLVIVVVVVAVLYYATPNVQQPKFRWMSLGSLVAIVVWLVASAVLAVYVVNFGSYDATYGALAGVIVFLLWLYVTNIALLFGAEVDTEVERGRELQAGIRAEETIQLPPRDTSVSDKKAAKAREDVDEGYELRLRSGGESRAEQADREAREARGDVS</sequence>
<evidence type="ECO:0000256" key="5">
    <source>
        <dbReference type="ARBA" id="ARBA00023136"/>
    </source>
</evidence>
<feature type="compositionally biased region" description="Basic and acidic residues" evidence="6">
    <location>
        <begin position="326"/>
        <end position="370"/>
    </location>
</feature>
<feature type="transmembrane region" description="Helical" evidence="7">
    <location>
        <begin position="208"/>
        <end position="227"/>
    </location>
</feature>
<dbReference type="Proteomes" id="UP001387100">
    <property type="component" value="Unassembled WGS sequence"/>
</dbReference>